<feature type="domain" description="Peptidase S53" evidence="14">
    <location>
        <begin position="3"/>
        <end position="355"/>
    </location>
</feature>
<keyword evidence="12" id="KW-0325">Glycoprotein</keyword>
<dbReference type="InterPro" id="IPR030400">
    <property type="entry name" value="Sedolisin_dom"/>
</dbReference>
<comment type="subcellular location">
    <subcellularLocation>
        <location evidence="3">Secreted</location>
        <location evidence="3">Extracellular space</location>
    </subcellularLocation>
</comment>
<accession>A0A4Y9XLD3</accession>
<feature type="binding site" evidence="13">
    <location>
        <position position="316"/>
    </location>
    <ligand>
        <name>Ca(2+)</name>
        <dbReference type="ChEBI" id="CHEBI:29108"/>
    </ligand>
</feature>
<gene>
    <name evidence="15" type="ORF">EVG20_g11477</name>
</gene>
<evidence type="ECO:0000256" key="13">
    <source>
        <dbReference type="PROSITE-ProRule" id="PRU01032"/>
    </source>
</evidence>
<evidence type="ECO:0000313" key="16">
    <source>
        <dbReference type="Proteomes" id="UP000298327"/>
    </source>
</evidence>
<keyword evidence="13" id="KW-0106">Calcium</keyword>
<evidence type="ECO:0000256" key="7">
    <source>
        <dbReference type="ARBA" id="ARBA00022723"/>
    </source>
</evidence>
<name>A0A4Y9XLD3_9AGAM</name>
<feature type="non-terminal residue" evidence="15">
    <location>
        <position position="1"/>
    </location>
</feature>
<dbReference type="GO" id="GO:0008240">
    <property type="term" value="F:tripeptidyl-peptidase activity"/>
    <property type="evidence" value="ECO:0007669"/>
    <property type="project" value="UniProtKB-EC"/>
</dbReference>
<proteinExistence type="predicted"/>
<evidence type="ECO:0000256" key="2">
    <source>
        <dbReference type="ARBA" id="ARBA00002451"/>
    </source>
</evidence>
<dbReference type="EMBL" id="SEOQ01001804">
    <property type="protein sequence ID" value="TFY50508.1"/>
    <property type="molecule type" value="Genomic_DNA"/>
</dbReference>
<keyword evidence="11" id="KW-0865">Zymogen</keyword>
<dbReference type="EC" id="3.4.14.10" evidence="4"/>
<evidence type="ECO:0000256" key="1">
    <source>
        <dbReference type="ARBA" id="ARBA00001910"/>
    </source>
</evidence>
<evidence type="ECO:0000256" key="11">
    <source>
        <dbReference type="ARBA" id="ARBA00023145"/>
    </source>
</evidence>
<dbReference type="STRING" id="205917.A0A4Y9XLD3"/>
<dbReference type="AlphaFoldDB" id="A0A4Y9XLD3"/>
<feature type="active site" description="Charge relay system" evidence="13">
    <location>
        <position position="77"/>
    </location>
</feature>
<evidence type="ECO:0000256" key="6">
    <source>
        <dbReference type="ARBA" id="ARBA00022670"/>
    </source>
</evidence>
<protein>
    <recommendedName>
        <fullName evidence="4">tripeptidyl-peptidase II</fullName>
        <ecNumber evidence="4">3.4.14.10</ecNumber>
    </recommendedName>
</protein>
<evidence type="ECO:0000256" key="8">
    <source>
        <dbReference type="ARBA" id="ARBA00022729"/>
    </source>
</evidence>
<keyword evidence="13" id="KW-0720">Serine protease</keyword>
<evidence type="ECO:0000259" key="14">
    <source>
        <dbReference type="PROSITE" id="PS51695"/>
    </source>
</evidence>
<keyword evidence="10" id="KW-0843">Virulence</keyword>
<dbReference type="GO" id="GO:0046872">
    <property type="term" value="F:metal ion binding"/>
    <property type="evidence" value="ECO:0007669"/>
    <property type="project" value="UniProtKB-UniRule"/>
</dbReference>
<keyword evidence="6 13" id="KW-0645">Protease</keyword>
<feature type="binding site" evidence="13">
    <location>
        <position position="336"/>
    </location>
    <ligand>
        <name>Ca(2+)</name>
        <dbReference type="ChEBI" id="CHEBI:29108"/>
    </ligand>
</feature>
<dbReference type="OrthoDB" id="409122at2759"/>
<comment type="catalytic activity">
    <reaction evidence="1">
        <text>Release of an N-terminal tripeptide from a polypeptide.</text>
        <dbReference type="EC" id="3.4.14.10"/>
    </reaction>
</comment>
<evidence type="ECO:0000256" key="10">
    <source>
        <dbReference type="ARBA" id="ARBA00023026"/>
    </source>
</evidence>
<sequence length="355" mass="37067">RQTITPACLRALYNTTTYVPKATATNKLGIAGYLEQFASFADLQTFYRRFRSDAVGGNFTVVQVNGGGNNQNDPGLEANLDIQYAGSISFPTPNIYYSTGGSPPFTPDDNTPTNTNEPYLDWVDFLLNQTTIPQTISTSYGDDEQTLGAQGVSLLFSSGDSGVGGGDCELNDGSGKTQFLPNFPASCPFVTTVGGTTSVNPEVTASLSGGGFSNYFARPSYQNTAVSTFLTQLGTKFAGRFNTTGRAYPDVAAQAESFEIVVDGGVELVDGTSCSSPTFAAVISLLNDFLLSQNKPPLGFLNPLLYSTGTAGLNDITSGSNPGCGTTGFTAGKGWDPVTGLGTPDFGKLQSIVGA</sequence>
<dbReference type="FunFam" id="3.40.50.200:FF:000015">
    <property type="entry name" value="Tripeptidyl peptidase A"/>
    <property type="match status" value="1"/>
</dbReference>
<dbReference type="SUPFAM" id="SSF52743">
    <property type="entry name" value="Subtilisin-like"/>
    <property type="match status" value="1"/>
</dbReference>
<dbReference type="InterPro" id="IPR050819">
    <property type="entry name" value="Tripeptidyl-peptidase_I"/>
</dbReference>
<dbReference type="Gene3D" id="3.40.50.200">
    <property type="entry name" value="Peptidase S8/S53 domain"/>
    <property type="match status" value="1"/>
</dbReference>
<evidence type="ECO:0000313" key="15">
    <source>
        <dbReference type="EMBL" id="TFY50508.1"/>
    </source>
</evidence>
<keyword evidence="8" id="KW-0732">Signal</keyword>
<comment type="cofactor">
    <cofactor evidence="13">
        <name>Ca(2+)</name>
        <dbReference type="ChEBI" id="CHEBI:29108"/>
    </cofactor>
    <text evidence="13">Binds 1 Ca(2+) ion per subunit.</text>
</comment>
<dbReference type="CDD" id="cd04056">
    <property type="entry name" value="Peptidases_S53"/>
    <property type="match status" value="1"/>
</dbReference>
<dbReference type="PANTHER" id="PTHR14218:SF15">
    <property type="entry name" value="TRIPEPTIDYL-PEPTIDASE 1"/>
    <property type="match status" value="1"/>
</dbReference>
<feature type="active site" description="Charge relay system" evidence="13">
    <location>
        <position position="81"/>
    </location>
</feature>
<reference evidence="15 16" key="1">
    <citation type="submission" date="2019-02" db="EMBL/GenBank/DDBJ databases">
        <title>Genome sequencing of the rare red list fungi Dentipellis fragilis.</title>
        <authorList>
            <person name="Buettner E."/>
            <person name="Kellner H."/>
        </authorList>
    </citation>
    <scope>NUCLEOTIDE SEQUENCE [LARGE SCALE GENOMIC DNA]</scope>
    <source>
        <strain evidence="15 16">DSM 105465</strain>
    </source>
</reference>
<organism evidence="15 16">
    <name type="scientific">Dentipellis fragilis</name>
    <dbReference type="NCBI Taxonomy" id="205917"/>
    <lineage>
        <taxon>Eukaryota</taxon>
        <taxon>Fungi</taxon>
        <taxon>Dikarya</taxon>
        <taxon>Basidiomycota</taxon>
        <taxon>Agaricomycotina</taxon>
        <taxon>Agaricomycetes</taxon>
        <taxon>Russulales</taxon>
        <taxon>Hericiaceae</taxon>
        <taxon>Dentipellis</taxon>
    </lineage>
</organism>
<dbReference type="GO" id="GO:0005576">
    <property type="term" value="C:extracellular region"/>
    <property type="evidence" value="ECO:0007669"/>
    <property type="project" value="UniProtKB-SubCell"/>
</dbReference>
<feature type="active site" description="Charge relay system" evidence="13">
    <location>
        <position position="273"/>
    </location>
</feature>
<feature type="binding site" evidence="13">
    <location>
        <position position="334"/>
    </location>
    <ligand>
        <name>Ca(2+)</name>
        <dbReference type="ChEBI" id="CHEBI:29108"/>
    </ligand>
</feature>
<keyword evidence="5" id="KW-0964">Secreted</keyword>
<evidence type="ECO:0000256" key="12">
    <source>
        <dbReference type="ARBA" id="ARBA00023180"/>
    </source>
</evidence>
<dbReference type="Proteomes" id="UP000298327">
    <property type="component" value="Unassembled WGS sequence"/>
</dbReference>
<keyword evidence="9 13" id="KW-0378">Hydrolase</keyword>
<keyword evidence="16" id="KW-1185">Reference proteome</keyword>
<dbReference type="InterPro" id="IPR036852">
    <property type="entry name" value="Peptidase_S8/S53_dom_sf"/>
</dbReference>
<feature type="binding site" evidence="13">
    <location>
        <position position="315"/>
    </location>
    <ligand>
        <name>Ca(2+)</name>
        <dbReference type="ChEBI" id="CHEBI:29108"/>
    </ligand>
</feature>
<evidence type="ECO:0000256" key="5">
    <source>
        <dbReference type="ARBA" id="ARBA00022525"/>
    </source>
</evidence>
<dbReference type="PANTHER" id="PTHR14218">
    <property type="entry name" value="PROTEASE S8 TRIPEPTIDYL PEPTIDASE I CLN2"/>
    <property type="match status" value="1"/>
</dbReference>
<comment type="function">
    <text evidence="2">Secreted tripeptidyl-peptidase which degrades proteins at acidic pHs and is involved in virulence.</text>
</comment>
<dbReference type="GO" id="GO:0006508">
    <property type="term" value="P:proteolysis"/>
    <property type="evidence" value="ECO:0007669"/>
    <property type="project" value="UniProtKB-KW"/>
</dbReference>
<keyword evidence="7 13" id="KW-0479">Metal-binding</keyword>
<dbReference type="PROSITE" id="PS51695">
    <property type="entry name" value="SEDOLISIN"/>
    <property type="match status" value="1"/>
</dbReference>
<comment type="caution">
    <text evidence="15">The sequence shown here is derived from an EMBL/GenBank/DDBJ whole genome shotgun (WGS) entry which is preliminary data.</text>
</comment>
<evidence type="ECO:0000256" key="9">
    <source>
        <dbReference type="ARBA" id="ARBA00022801"/>
    </source>
</evidence>
<evidence type="ECO:0000256" key="4">
    <source>
        <dbReference type="ARBA" id="ARBA00012462"/>
    </source>
</evidence>
<evidence type="ECO:0000256" key="3">
    <source>
        <dbReference type="ARBA" id="ARBA00004239"/>
    </source>
</evidence>
<dbReference type="GO" id="GO:0004252">
    <property type="term" value="F:serine-type endopeptidase activity"/>
    <property type="evidence" value="ECO:0007669"/>
    <property type="project" value="UniProtKB-UniRule"/>
</dbReference>